<comment type="caution">
    <text evidence="2">The sequence shown here is derived from an EMBL/GenBank/DDBJ whole genome shotgun (WGS) entry which is preliminary data.</text>
</comment>
<evidence type="ECO:0000313" key="3">
    <source>
        <dbReference type="Proteomes" id="UP000034236"/>
    </source>
</evidence>
<feature type="region of interest" description="Disordered" evidence="1">
    <location>
        <begin position="202"/>
        <end position="244"/>
    </location>
</feature>
<name>A0A0G0Y532_9BACT</name>
<evidence type="ECO:0000313" key="2">
    <source>
        <dbReference type="EMBL" id="KKS04561.1"/>
    </source>
</evidence>
<feature type="region of interest" description="Disordered" evidence="1">
    <location>
        <begin position="514"/>
        <end position="545"/>
    </location>
</feature>
<protein>
    <submittedName>
        <fullName evidence="2">Uncharacterized protein</fullName>
    </submittedName>
</protein>
<sequence length="868" mass="100106">MAEQEPPIKKPKIIDPGLGHFPPIEETKVAVGSIISYGGTNYEINELPNAGNGQEYVLRPPGQPTAVPYTLPMALLTKVLANGEAKLLTPEIKTGAEEEKAKALRADFNAHVARARRAFEEAKAKILNTEDENEARQALEGNVQLTMGNSNMGGFLKTYASIPEAQAEAEKLADMHHELLDWFDYKFHGSYRPGEPVVEEVSVSPVVPSPAPQTRAEPQKSDAEKPAAKQEVADPVPVETQEGGEQVTEQYMGQLVEIEKGIEATNNNREIAVLEEKNTSINQNILEAFQKKRITDAQYNSLGEKSIEVNKKLTERIEYYKWSFSLSTLRQIIIFAPDSKPELDRLEIRLNGLQDQIQKNIYFQHDLINPITEHDKQLAWEVQGIRDLINKRRRESAAGTDSEVVNNDSKETVEVAPATVVDENLERRRRHAWARDILAQRIMLQKDIINALEVNDSPLVEELYDKYSRIIRNEQEQELNDFLVQGSLPDDIKTLLEQYDAGSTSISQKIREFRERERGTREAMSRTSRVPPMSPEPPTYYDERERDSPRLEIEAFPASFIEDEIYFLLNSKEAKKKIKKVINRPIIEGRDGRMILTTKLLVKTTPVTPSAEVNLRAIFEEREGAIAVIGLEVQAMFEKVKRDVEKAIAPYLDHVSEILKERLERDSDKKVEGMRIMDGELVVDFITQDAPREEVFPPIPAQDDRERERREREAALRTEIGERIDTVRVPRREPEDYQYQRREEPRMWEEETEIVRPRPIEPTRRIERQTRGERHYNEEPPLIPYFMEGLKAIRKADKDIKPKEFWMGIAKLPLAMVKSIISLPSLPERLGNAWEERKERKREEKRKRKAEKERKKREKESKPKREWF</sequence>
<dbReference type="AlphaFoldDB" id="A0A0G0Y532"/>
<gene>
    <name evidence="2" type="ORF">UU58_C0005G0010</name>
</gene>
<evidence type="ECO:0000256" key="1">
    <source>
        <dbReference type="SAM" id="MobiDB-lite"/>
    </source>
</evidence>
<accession>A0A0G0Y532</accession>
<feature type="compositionally biased region" description="Basic and acidic residues" evidence="1">
    <location>
        <begin position="514"/>
        <end position="524"/>
    </location>
</feature>
<proteinExistence type="predicted"/>
<dbReference type="Proteomes" id="UP000034236">
    <property type="component" value="Unassembled WGS sequence"/>
</dbReference>
<feature type="region of interest" description="Disordered" evidence="1">
    <location>
        <begin position="832"/>
        <end position="868"/>
    </location>
</feature>
<dbReference type="EMBL" id="LCBE01000005">
    <property type="protein sequence ID" value="KKS04561.1"/>
    <property type="molecule type" value="Genomic_DNA"/>
</dbReference>
<organism evidence="2 3">
    <name type="scientific">Candidatus Nomurabacteria bacterium GW2011_GWA2_41_25</name>
    <dbReference type="NCBI Taxonomy" id="1618736"/>
    <lineage>
        <taxon>Bacteria</taxon>
        <taxon>Candidatus Nomuraibacteriota</taxon>
    </lineage>
</organism>
<feature type="compositionally biased region" description="Basic and acidic residues" evidence="1">
    <location>
        <begin position="217"/>
        <end position="232"/>
    </location>
</feature>
<feature type="compositionally biased region" description="Basic and acidic residues" evidence="1">
    <location>
        <begin position="850"/>
        <end position="868"/>
    </location>
</feature>
<reference evidence="2 3" key="1">
    <citation type="journal article" date="2015" name="Nature">
        <title>rRNA introns, odd ribosomes, and small enigmatic genomes across a large radiation of phyla.</title>
        <authorList>
            <person name="Brown C.T."/>
            <person name="Hug L.A."/>
            <person name="Thomas B.C."/>
            <person name="Sharon I."/>
            <person name="Castelle C.J."/>
            <person name="Singh A."/>
            <person name="Wilkins M.J."/>
            <person name="Williams K.H."/>
            <person name="Banfield J.F."/>
        </authorList>
    </citation>
    <scope>NUCLEOTIDE SEQUENCE [LARGE SCALE GENOMIC DNA]</scope>
</reference>